<proteinExistence type="predicted"/>
<dbReference type="EMBL" id="KQ988533">
    <property type="protein sequence ID" value="KZV55480.1"/>
    <property type="molecule type" value="Genomic_DNA"/>
</dbReference>
<dbReference type="AlphaFoldDB" id="A0A2Z7D768"/>
<evidence type="ECO:0000313" key="2">
    <source>
        <dbReference type="EMBL" id="KZV55480.1"/>
    </source>
</evidence>
<name>A0A2Z7D768_9LAMI</name>
<accession>A0A2Z7D768</accession>
<evidence type="ECO:0000313" key="3">
    <source>
        <dbReference type="Proteomes" id="UP000250235"/>
    </source>
</evidence>
<organism evidence="2 3">
    <name type="scientific">Dorcoceras hygrometricum</name>
    <dbReference type="NCBI Taxonomy" id="472368"/>
    <lineage>
        <taxon>Eukaryota</taxon>
        <taxon>Viridiplantae</taxon>
        <taxon>Streptophyta</taxon>
        <taxon>Embryophyta</taxon>
        <taxon>Tracheophyta</taxon>
        <taxon>Spermatophyta</taxon>
        <taxon>Magnoliopsida</taxon>
        <taxon>eudicotyledons</taxon>
        <taxon>Gunneridae</taxon>
        <taxon>Pentapetalae</taxon>
        <taxon>asterids</taxon>
        <taxon>lamiids</taxon>
        <taxon>Lamiales</taxon>
        <taxon>Gesneriaceae</taxon>
        <taxon>Didymocarpoideae</taxon>
        <taxon>Trichosporeae</taxon>
        <taxon>Loxocarpinae</taxon>
        <taxon>Dorcoceras</taxon>
    </lineage>
</organism>
<dbReference type="Proteomes" id="UP000250235">
    <property type="component" value="Unassembled WGS sequence"/>
</dbReference>
<reference evidence="2 3" key="1">
    <citation type="journal article" date="2015" name="Proc. Natl. Acad. Sci. U.S.A.">
        <title>The resurrection genome of Boea hygrometrica: A blueprint for survival of dehydration.</title>
        <authorList>
            <person name="Xiao L."/>
            <person name="Yang G."/>
            <person name="Zhang L."/>
            <person name="Yang X."/>
            <person name="Zhao S."/>
            <person name="Ji Z."/>
            <person name="Zhou Q."/>
            <person name="Hu M."/>
            <person name="Wang Y."/>
            <person name="Chen M."/>
            <person name="Xu Y."/>
            <person name="Jin H."/>
            <person name="Xiao X."/>
            <person name="Hu G."/>
            <person name="Bao F."/>
            <person name="Hu Y."/>
            <person name="Wan P."/>
            <person name="Li L."/>
            <person name="Deng X."/>
            <person name="Kuang T."/>
            <person name="Xiang C."/>
            <person name="Zhu J.K."/>
            <person name="Oliver M.J."/>
            <person name="He Y."/>
        </authorList>
    </citation>
    <scope>NUCLEOTIDE SEQUENCE [LARGE SCALE GENOMIC DNA]</scope>
    <source>
        <strain evidence="3">cv. XS01</strain>
    </source>
</reference>
<evidence type="ECO:0000256" key="1">
    <source>
        <dbReference type="SAM" id="MobiDB-lite"/>
    </source>
</evidence>
<sequence length="358" mass="39282">MGPLSNIGPKTSRAARDRPELNLEAKFSSRNDAGDSPDGGRRQYSVRRMAARCRAKHGVFQRHRVPSHGAPPRPTGNILRTGCWPTSTIGWQAHGAAADVLVAMRDKARMLPRAHAAVDSSIRSMTGRETPSSACTRRLDEISADGFSSKSWPEQLRRGAAEAARGGHGGGGGLERREADKSNFQKSSSLLNTLSSVSVRESRIQYLCDPQWFRDTASRGPTTIVAPESQFRTCPSDHDNVGYPRMSASGESSTTMHRLLHASGSHPIPPPNDPKTNQYNQDLGLIHSTNGNHFESPNEDSSIDHQVTIHLHAQNITMFPTNETWYFASQMLVSSSGSLIFILTAQSTRNVFRIHSDY</sequence>
<feature type="region of interest" description="Disordered" evidence="1">
    <location>
        <begin position="146"/>
        <end position="177"/>
    </location>
</feature>
<keyword evidence="3" id="KW-1185">Reference proteome</keyword>
<feature type="compositionally biased region" description="Basic and acidic residues" evidence="1">
    <location>
        <begin position="14"/>
        <end position="41"/>
    </location>
</feature>
<protein>
    <submittedName>
        <fullName evidence="2">Uncharacterized protein</fullName>
    </submittedName>
</protein>
<gene>
    <name evidence="2" type="ORF">F511_29586</name>
</gene>
<feature type="region of interest" description="Disordered" evidence="1">
    <location>
        <begin position="1"/>
        <end position="43"/>
    </location>
</feature>